<feature type="domain" description="SLC26A/SulP transporter" evidence="6">
    <location>
        <begin position="175"/>
        <end position="367"/>
    </location>
</feature>
<keyword evidence="3 5" id="KW-1133">Transmembrane helix</keyword>
<feature type="transmembrane region" description="Helical" evidence="5">
    <location>
        <begin position="200"/>
        <end position="220"/>
    </location>
</feature>
<dbReference type="PANTHER" id="PTHR43310:SF1">
    <property type="entry name" value="SULFATE TRANSPORTER YBAR-RELATED"/>
    <property type="match status" value="1"/>
</dbReference>
<dbReference type="RefSeq" id="WP_128339960.1">
    <property type="nucleotide sequence ID" value="NZ_QKPI01000058.1"/>
</dbReference>
<evidence type="ECO:0000256" key="2">
    <source>
        <dbReference type="ARBA" id="ARBA00022692"/>
    </source>
</evidence>
<evidence type="ECO:0000256" key="3">
    <source>
        <dbReference type="ARBA" id="ARBA00022989"/>
    </source>
</evidence>
<evidence type="ECO:0000313" key="8">
    <source>
        <dbReference type="Proteomes" id="UP000289016"/>
    </source>
</evidence>
<feature type="transmembrane region" description="Helical" evidence="5">
    <location>
        <begin position="73"/>
        <end position="89"/>
    </location>
</feature>
<feature type="transmembrane region" description="Helical" evidence="5">
    <location>
        <begin position="345"/>
        <end position="362"/>
    </location>
</feature>
<feature type="domain" description="SLC26A/SulP transporter" evidence="6">
    <location>
        <begin position="46"/>
        <end position="168"/>
    </location>
</feature>
<evidence type="ECO:0000313" key="7">
    <source>
        <dbReference type="EMBL" id="RWT75096.1"/>
    </source>
</evidence>
<dbReference type="EMBL" id="QKPI01000058">
    <property type="protein sequence ID" value="RWT75096.1"/>
    <property type="molecule type" value="Genomic_DNA"/>
</dbReference>
<feature type="transmembrane region" description="Helical" evidence="5">
    <location>
        <begin position="47"/>
        <end position="67"/>
    </location>
</feature>
<feature type="transmembrane region" description="Helical" evidence="5">
    <location>
        <begin position="285"/>
        <end position="310"/>
    </location>
</feature>
<comment type="caution">
    <text evidence="7">The sequence shown here is derived from an EMBL/GenBank/DDBJ whole genome shotgun (WGS) entry which is preliminary data.</text>
</comment>
<dbReference type="AlphaFoldDB" id="A0AB37VEJ0"/>
<feature type="transmembrane region" description="Helical" evidence="5">
    <location>
        <begin position="240"/>
        <end position="265"/>
    </location>
</feature>
<proteinExistence type="predicted"/>
<dbReference type="InterPro" id="IPR052706">
    <property type="entry name" value="Membrane-Transporter-like"/>
</dbReference>
<keyword evidence="2 5" id="KW-0812">Transmembrane</keyword>
<dbReference type="Proteomes" id="UP000289016">
    <property type="component" value="Unassembled WGS sequence"/>
</dbReference>
<feature type="transmembrane region" description="Helical" evidence="5">
    <location>
        <begin position="147"/>
        <end position="169"/>
    </location>
</feature>
<name>A0AB37VEJ0_ENTCL</name>
<sequence length="429" mass="44815">MLHFVIARTEACPNQRSVMSLPQPALPREGHVSMVLSSPKRLMRETLAGVITALALIPEVISFSVVAGVDPKVSLFASVVLCLALSVLGGRPAMVTAAAGSVALVIGPMVHQHGVQYILPAALMAGVIQILFGVSGMARLMRFIPQAVMTGFVNALGILIFFAQVPHFWSRSPLIVGLFALTVLIVLWVPRYIKSVPSPLIAIVVLTLYTVSTGQILPTVGDEGAISGGLPGLTELRVPLNLQTLSIIWPCALSIAFVGLLESLLTAKLVDELTATPSSKRRESIGLGVGNILSGFYGGIAGCAMIGQTIVNVEMGKGRSRISTLAAGIVLLVLVTALSDVMAKIPMAVLAGIMAIVAIKTFSWHSLQPATVKNAPIAETVVMLVTVAATVSTGNLAIGVLGGIIVMALLPARVKRQPKAEKSSPGQEK</sequence>
<evidence type="ECO:0000256" key="1">
    <source>
        <dbReference type="ARBA" id="ARBA00004141"/>
    </source>
</evidence>
<dbReference type="GO" id="GO:0016020">
    <property type="term" value="C:membrane"/>
    <property type="evidence" value="ECO:0007669"/>
    <property type="project" value="UniProtKB-SubCell"/>
</dbReference>
<feature type="transmembrane region" description="Helical" evidence="5">
    <location>
        <begin position="175"/>
        <end position="193"/>
    </location>
</feature>
<evidence type="ECO:0000256" key="4">
    <source>
        <dbReference type="ARBA" id="ARBA00023136"/>
    </source>
</evidence>
<gene>
    <name evidence="7" type="ORF">DN595_20210</name>
</gene>
<evidence type="ECO:0000256" key="5">
    <source>
        <dbReference type="SAM" id="Phobius"/>
    </source>
</evidence>
<protein>
    <submittedName>
        <fullName evidence="7">SulP family inorganic anion transporter</fullName>
    </submittedName>
</protein>
<feature type="transmembrane region" description="Helical" evidence="5">
    <location>
        <begin position="322"/>
        <end position="338"/>
    </location>
</feature>
<organism evidence="7 8">
    <name type="scientific">Enterobacter cloacae</name>
    <dbReference type="NCBI Taxonomy" id="550"/>
    <lineage>
        <taxon>Bacteria</taxon>
        <taxon>Pseudomonadati</taxon>
        <taxon>Pseudomonadota</taxon>
        <taxon>Gammaproteobacteria</taxon>
        <taxon>Enterobacterales</taxon>
        <taxon>Enterobacteriaceae</taxon>
        <taxon>Enterobacter</taxon>
        <taxon>Enterobacter cloacae complex</taxon>
    </lineage>
</organism>
<accession>A0AB37VEJ0</accession>
<feature type="transmembrane region" description="Helical" evidence="5">
    <location>
        <begin position="382"/>
        <end position="410"/>
    </location>
</feature>
<feature type="transmembrane region" description="Helical" evidence="5">
    <location>
        <begin position="117"/>
        <end position="135"/>
    </location>
</feature>
<comment type="subcellular location">
    <subcellularLocation>
        <location evidence="1">Membrane</location>
        <topology evidence="1">Multi-pass membrane protein</topology>
    </subcellularLocation>
</comment>
<dbReference type="Pfam" id="PF00916">
    <property type="entry name" value="Sulfate_transp"/>
    <property type="match status" value="2"/>
</dbReference>
<dbReference type="PANTHER" id="PTHR43310">
    <property type="entry name" value="SULFATE TRANSPORTER YBAR-RELATED"/>
    <property type="match status" value="1"/>
</dbReference>
<reference evidence="7 8" key="1">
    <citation type="submission" date="2018-06" db="EMBL/GenBank/DDBJ databases">
        <title>Carbapenemase-producing Enterobacteriaceae present in wastewater treatment plant effluent and nearby surface waters in the US.</title>
        <authorList>
            <person name="Mathys D.A."/>
            <person name="Mollenkopf D.F."/>
            <person name="Feicht S.M."/>
            <person name="Adams R.J."/>
            <person name="Albers A.L."/>
            <person name="Grooters S.V."/>
            <person name="Stuever D.M."/>
            <person name="Daniels J.B."/>
            <person name="Wittum T.E."/>
        </authorList>
    </citation>
    <scope>NUCLEOTIDE SEQUENCE [LARGE SCALE GENOMIC DNA]</scope>
    <source>
        <strain evidence="7 8">GEO_23_Down_A</strain>
    </source>
</reference>
<keyword evidence="4 5" id="KW-0472">Membrane</keyword>
<dbReference type="InterPro" id="IPR011547">
    <property type="entry name" value="SLC26A/SulP_dom"/>
</dbReference>
<evidence type="ECO:0000259" key="6">
    <source>
        <dbReference type="Pfam" id="PF00916"/>
    </source>
</evidence>